<keyword evidence="3" id="KW-1185">Reference proteome</keyword>
<evidence type="ECO:0000256" key="1">
    <source>
        <dbReference type="SAM" id="MobiDB-lite"/>
    </source>
</evidence>
<feature type="compositionally biased region" description="Basic and acidic residues" evidence="1">
    <location>
        <begin position="33"/>
        <end position="42"/>
    </location>
</feature>
<reference evidence="2" key="1">
    <citation type="submission" date="2021-06" db="EMBL/GenBank/DDBJ databases">
        <authorList>
            <person name="Kallberg Y."/>
            <person name="Tangrot J."/>
            <person name="Rosling A."/>
        </authorList>
    </citation>
    <scope>NUCLEOTIDE SEQUENCE</scope>
    <source>
        <strain evidence="2">FL966</strain>
    </source>
</reference>
<sequence>MNAAHSVQQVINTTPPNLIDLSSSEEYESTNSNEDKNSNDDLVKDDDELDDNRGANSIIDCLLAASKLALKDTAVGSLKITSIFSATNTQLLTIDDDEDIGDHSFSDSECSDSESEDEESLINNAIEFVNKILNEKM</sequence>
<dbReference type="EMBL" id="CAJVQA010036178">
    <property type="protein sequence ID" value="CAG8808129.1"/>
    <property type="molecule type" value="Genomic_DNA"/>
</dbReference>
<feature type="region of interest" description="Disordered" evidence="1">
    <location>
        <begin position="1"/>
        <end position="50"/>
    </location>
</feature>
<protein>
    <submittedName>
        <fullName evidence="2">24045_t:CDS:1</fullName>
    </submittedName>
</protein>
<name>A0A9N9K562_9GLOM</name>
<evidence type="ECO:0000313" key="2">
    <source>
        <dbReference type="EMBL" id="CAG8808129.1"/>
    </source>
</evidence>
<proteinExistence type="predicted"/>
<feature type="non-terminal residue" evidence="2">
    <location>
        <position position="137"/>
    </location>
</feature>
<organism evidence="2 3">
    <name type="scientific">Cetraspora pellucida</name>
    <dbReference type="NCBI Taxonomy" id="1433469"/>
    <lineage>
        <taxon>Eukaryota</taxon>
        <taxon>Fungi</taxon>
        <taxon>Fungi incertae sedis</taxon>
        <taxon>Mucoromycota</taxon>
        <taxon>Glomeromycotina</taxon>
        <taxon>Glomeromycetes</taxon>
        <taxon>Diversisporales</taxon>
        <taxon>Gigasporaceae</taxon>
        <taxon>Cetraspora</taxon>
    </lineage>
</organism>
<accession>A0A9N9K562</accession>
<gene>
    <name evidence="2" type="ORF">CPELLU_LOCUS18358</name>
</gene>
<dbReference type="Proteomes" id="UP000789759">
    <property type="component" value="Unassembled WGS sequence"/>
</dbReference>
<feature type="compositionally biased region" description="Acidic residues" evidence="1">
    <location>
        <begin position="109"/>
        <end position="120"/>
    </location>
</feature>
<comment type="caution">
    <text evidence="2">The sequence shown here is derived from an EMBL/GenBank/DDBJ whole genome shotgun (WGS) entry which is preliminary data.</text>
</comment>
<dbReference type="AlphaFoldDB" id="A0A9N9K562"/>
<feature type="region of interest" description="Disordered" evidence="1">
    <location>
        <begin position="97"/>
        <end position="120"/>
    </location>
</feature>
<evidence type="ECO:0000313" key="3">
    <source>
        <dbReference type="Proteomes" id="UP000789759"/>
    </source>
</evidence>
<feature type="compositionally biased region" description="Polar residues" evidence="1">
    <location>
        <begin position="1"/>
        <end position="16"/>
    </location>
</feature>